<gene>
    <name evidence="3" type="ORF">SE14_01915</name>
</gene>
<evidence type="ECO:0000256" key="1">
    <source>
        <dbReference type="SAM" id="Coils"/>
    </source>
</evidence>
<feature type="coiled-coil region" evidence="1">
    <location>
        <begin position="55"/>
        <end position="86"/>
    </location>
</feature>
<evidence type="ECO:0000313" key="3">
    <source>
        <dbReference type="EMBL" id="AKH07434.1"/>
    </source>
</evidence>
<dbReference type="EMBL" id="CP011428">
    <property type="protein sequence ID" value="AKH07434.1"/>
    <property type="molecule type" value="Genomic_DNA"/>
</dbReference>
<feature type="region of interest" description="Disordered" evidence="2">
    <location>
        <begin position="99"/>
        <end position="135"/>
    </location>
</feature>
<name>A0A0F7J6Z1_SALTM</name>
<keyword evidence="1" id="KW-0175">Coiled coil</keyword>
<evidence type="ECO:0008006" key="5">
    <source>
        <dbReference type="Google" id="ProtNLM"/>
    </source>
</evidence>
<sequence>MKLWPTLGVAFLLIAAWGTSMRLSWSLGRENARNEAQASALKSTVDTLNIISTGVQDMQQVLAQLRVENQQRNQDGEARREQLRNDIAKDECAHALPDARFTDRLRRHAERATASAVSPAYTADADHTSNASPLP</sequence>
<dbReference type="AlphaFoldDB" id="A0A0F7J6Z1"/>
<organism evidence="3 4">
    <name type="scientific">Salmonella typhimurium</name>
    <dbReference type="NCBI Taxonomy" id="90371"/>
    <lineage>
        <taxon>Bacteria</taxon>
        <taxon>Pseudomonadati</taxon>
        <taxon>Pseudomonadota</taxon>
        <taxon>Gammaproteobacteria</taxon>
        <taxon>Enterobacterales</taxon>
        <taxon>Enterobacteriaceae</taxon>
        <taxon>Salmonella</taxon>
    </lineage>
</organism>
<proteinExistence type="predicted"/>
<protein>
    <recommendedName>
        <fullName evidence="5">DUF2570 domain-containing protein</fullName>
    </recommendedName>
</protein>
<evidence type="ECO:0000313" key="4">
    <source>
        <dbReference type="Proteomes" id="UP000034636"/>
    </source>
</evidence>
<evidence type="ECO:0000256" key="2">
    <source>
        <dbReference type="SAM" id="MobiDB-lite"/>
    </source>
</evidence>
<reference evidence="3 4" key="1">
    <citation type="journal article" date="2015" name="Genome Announc.">
        <title>Complete Genome Sequencing of a Multidrug-Resistant and Human-Invasive Salmonella enterica Serovar Typhimurium Strain of the Emerging Sequence Type 213 Genotype.</title>
        <authorList>
            <person name="Calva E."/>
            <person name="Silva C."/>
            <person name="Zaidi M.B."/>
            <person name="Sanchez-Flores A."/>
            <person name="Estrada K."/>
            <person name="Silva G.G."/>
            <person name="Soto-Jimenez L.M."/>
            <person name="Wiesner M."/>
            <person name="Fernandez-Mora M."/>
            <person name="Edwards R.A."/>
            <person name="Vinuesa P."/>
        </authorList>
    </citation>
    <scope>NUCLEOTIDE SEQUENCE [LARGE SCALE GENOMIC DNA]</scope>
    <source>
        <strain evidence="3 4">YU39</strain>
    </source>
</reference>
<dbReference type="PATRIC" id="fig|59201.158.peg.1942"/>
<dbReference type="RefSeq" id="WP_000780549.1">
    <property type="nucleotide sequence ID" value="NZ_CP011428.1"/>
</dbReference>
<accession>A0A3W1VV35</accession>
<dbReference type="Proteomes" id="UP000034636">
    <property type="component" value="Chromosome"/>
</dbReference>
<accession>A0A0F7J6Z1</accession>